<dbReference type="CDD" id="cd00067">
    <property type="entry name" value="GAL4"/>
    <property type="match status" value="1"/>
</dbReference>
<dbReference type="Pfam" id="PF00172">
    <property type="entry name" value="Zn_clus"/>
    <property type="match status" value="1"/>
</dbReference>
<protein>
    <recommendedName>
        <fullName evidence="2">Zn(2)-C6 fungal-type domain-containing protein</fullName>
    </recommendedName>
</protein>
<dbReference type="SUPFAM" id="SSF57701">
    <property type="entry name" value="Zn2/Cys6 DNA-binding domain"/>
    <property type="match status" value="1"/>
</dbReference>
<name>A0A9P4PRI3_9PLEO</name>
<organism evidence="3 4">
    <name type="scientific">Karstenula rhodostoma CBS 690.94</name>
    <dbReference type="NCBI Taxonomy" id="1392251"/>
    <lineage>
        <taxon>Eukaryota</taxon>
        <taxon>Fungi</taxon>
        <taxon>Dikarya</taxon>
        <taxon>Ascomycota</taxon>
        <taxon>Pezizomycotina</taxon>
        <taxon>Dothideomycetes</taxon>
        <taxon>Pleosporomycetidae</taxon>
        <taxon>Pleosporales</taxon>
        <taxon>Massarineae</taxon>
        <taxon>Didymosphaeriaceae</taxon>
        <taxon>Karstenula</taxon>
    </lineage>
</organism>
<feature type="domain" description="Zn(2)-C6 fungal-type" evidence="2">
    <location>
        <begin position="15"/>
        <end position="44"/>
    </location>
</feature>
<dbReference type="AlphaFoldDB" id="A0A9P4PRI3"/>
<keyword evidence="4" id="KW-1185">Reference proteome</keyword>
<evidence type="ECO:0000256" key="1">
    <source>
        <dbReference type="ARBA" id="ARBA00023242"/>
    </source>
</evidence>
<proteinExistence type="predicted"/>
<dbReference type="GO" id="GO:0008270">
    <property type="term" value="F:zinc ion binding"/>
    <property type="evidence" value="ECO:0007669"/>
    <property type="project" value="InterPro"/>
</dbReference>
<evidence type="ECO:0000313" key="4">
    <source>
        <dbReference type="Proteomes" id="UP000799764"/>
    </source>
</evidence>
<dbReference type="Proteomes" id="UP000799764">
    <property type="component" value="Unassembled WGS sequence"/>
</dbReference>
<dbReference type="OrthoDB" id="39175at2759"/>
<dbReference type="PANTHER" id="PTHR46910:SF33">
    <property type="entry name" value="ZN(II)2CYS6 TRANSCRIPTION FACTOR (EUROFUNG)"/>
    <property type="match status" value="1"/>
</dbReference>
<dbReference type="PANTHER" id="PTHR46910">
    <property type="entry name" value="TRANSCRIPTION FACTOR PDR1"/>
    <property type="match status" value="1"/>
</dbReference>
<dbReference type="PROSITE" id="PS50048">
    <property type="entry name" value="ZN2_CY6_FUNGAL_2"/>
    <property type="match status" value="1"/>
</dbReference>
<dbReference type="PROSITE" id="PS00463">
    <property type="entry name" value="ZN2_CY6_FUNGAL_1"/>
    <property type="match status" value="1"/>
</dbReference>
<dbReference type="Gene3D" id="4.10.240.10">
    <property type="entry name" value="Zn(2)-C6 fungal-type DNA-binding domain"/>
    <property type="match status" value="1"/>
</dbReference>
<dbReference type="CDD" id="cd12148">
    <property type="entry name" value="fungal_TF_MHR"/>
    <property type="match status" value="1"/>
</dbReference>
<dbReference type="InterPro" id="IPR001138">
    <property type="entry name" value="Zn2Cys6_DnaBD"/>
</dbReference>
<dbReference type="EMBL" id="MU001495">
    <property type="protein sequence ID" value="KAF2448842.1"/>
    <property type="molecule type" value="Genomic_DNA"/>
</dbReference>
<dbReference type="InterPro" id="IPR036864">
    <property type="entry name" value="Zn2-C6_fun-type_DNA-bd_sf"/>
</dbReference>
<gene>
    <name evidence="3" type="ORF">P171DRAFT_220189</name>
</gene>
<dbReference type="GO" id="GO:0000981">
    <property type="term" value="F:DNA-binding transcription factor activity, RNA polymerase II-specific"/>
    <property type="evidence" value="ECO:0007669"/>
    <property type="project" value="InterPro"/>
</dbReference>
<evidence type="ECO:0000259" key="2">
    <source>
        <dbReference type="PROSITE" id="PS50048"/>
    </source>
</evidence>
<dbReference type="SMART" id="SM00066">
    <property type="entry name" value="GAL4"/>
    <property type="match status" value="1"/>
</dbReference>
<accession>A0A9P4PRI3</accession>
<dbReference type="InterPro" id="IPR050987">
    <property type="entry name" value="AtrR-like"/>
</dbReference>
<sequence>METNGYRKITRRKGACVNCRQRKVRCDGAATCSQCLKLNLQCGYSNNSTNRNERLRRNTLEIRTERNHEPQIDVNNDLPQSIDKFTVSPSQTTNGADVGSFFLDSTFAGLSFPTTIEGIGPQVLTPDVSDGVSPWASGAASCDEDHPLDHSINLNDSHQNRVWPEELYKDFSSFAVVRFIGQSAGDLHASDMDEDLQSRIWNKVRGPMRVDDPHKGRTTQAALPSYAQPEILQFIDLFFQENYSYPIFVSRQLIVEILMEAMRSTSEIDPSALILLNSVLAIGCRDALRKHRMTSEKTSPVSAMRPLQYFQCALDRRPKLSNGPPTVLNLQALVSMILFVHRGHDAALTRSLLSQAISMISDISLTTPKAGGIAGSTANPEDIERMFWLLYSIEKPHALRFGCHSVVDDDLLVYHAPSKKRSSLFTQGVTDYSGWEIVNYRYARLCSVIVKTLYSHLSLRMTATEVSAAIEKLSGMLESWRLSIPAAYRPDRDLDGPECHEHAGDAIIRSDISLRYAEASLALHRWVLATSDCPPELVKARASSISQCAMIAKRVLGAAHSCRTDSGTDWPVVMLPALSAIVLYILMQRGDEGGDCLPYLGIASGFFGKLCVRTETDADLFAEVLQKATI</sequence>
<keyword evidence="1" id="KW-0539">Nucleus</keyword>
<reference evidence="3" key="1">
    <citation type="journal article" date="2020" name="Stud. Mycol.">
        <title>101 Dothideomycetes genomes: a test case for predicting lifestyles and emergence of pathogens.</title>
        <authorList>
            <person name="Haridas S."/>
            <person name="Albert R."/>
            <person name="Binder M."/>
            <person name="Bloem J."/>
            <person name="Labutti K."/>
            <person name="Salamov A."/>
            <person name="Andreopoulos B."/>
            <person name="Baker S."/>
            <person name="Barry K."/>
            <person name="Bills G."/>
            <person name="Bluhm B."/>
            <person name="Cannon C."/>
            <person name="Castanera R."/>
            <person name="Culley D."/>
            <person name="Daum C."/>
            <person name="Ezra D."/>
            <person name="Gonzalez J."/>
            <person name="Henrissat B."/>
            <person name="Kuo A."/>
            <person name="Liang C."/>
            <person name="Lipzen A."/>
            <person name="Lutzoni F."/>
            <person name="Magnuson J."/>
            <person name="Mondo S."/>
            <person name="Nolan M."/>
            <person name="Ohm R."/>
            <person name="Pangilinan J."/>
            <person name="Park H.-J."/>
            <person name="Ramirez L."/>
            <person name="Alfaro M."/>
            <person name="Sun H."/>
            <person name="Tritt A."/>
            <person name="Yoshinaga Y."/>
            <person name="Zwiers L.-H."/>
            <person name="Turgeon B."/>
            <person name="Goodwin S."/>
            <person name="Spatafora J."/>
            <person name="Crous P."/>
            <person name="Grigoriev I."/>
        </authorList>
    </citation>
    <scope>NUCLEOTIDE SEQUENCE</scope>
    <source>
        <strain evidence="3">CBS 690.94</strain>
    </source>
</reference>
<evidence type="ECO:0000313" key="3">
    <source>
        <dbReference type="EMBL" id="KAF2448842.1"/>
    </source>
</evidence>
<comment type="caution">
    <text evidence="3">The sequence shown here is derived from an EMBL/GenBank/DDBJ whole genome shotgun (WGS) entry which is preliminary data.</text>
</comment>